<accession>A0A9Q0M4K9</accession>
<protein>
    <submittedName>
        <fullName evidence="1">Uncharacterized protein</fullName>
    </submittedName>
</protein>
<comment type="caution">
    <text evidence="1">The sequence shown here is derived from an EMBL/GenBank/DDBJ whole genome shotgun (WGS) entry which is preliminary data.</text>
</comment>
<feature type="non-terminal residue" evidence="1">
    <location>
        <position position="1"/>
    </location>
</feature>
<dbReference type="EMBL" id="JAPWDV010000003">
    <property type="protein sequence ID" value="KAJ6217812.1"/>
    <property type="molecule type" value="Genomic_DNA"/>
</dbReference>
<proteinExistence type="predicted"/>
<gene>
    <name evidence="1" type="ORF">RDWZM_008969</name>
</gene>
<name>A0A9Q0M4K9_BLOTA</name>
<evidence type="ECO:0000313" key="1">
    <source>
        <dbReference type="EMBL" id="KAJ6217812.1"/>
    </source>
</evidence>
<reference evidence="1" key="1">
    <citation type="submission" date="2022-12" db="EMBL/GenBank/DDBJ databases">
        <title>Genome assemblies of Blomia tropicalis.</title>
        <authorList>
            <person name="Cui Y."/>
        </authorList>
    </citation>
    <scope>NUCLEOTIDE SEQUENCE</scope>
    <source>
        <tissue evidence="1">Adult mites</tissue>
    </source>
</reference>
<evidence type="ECO:0000313" key="2">
    <source>
        <dbReference type="Proteomes" id="UP001142055"/>
    </source>
</evidence>
<keyword evidence="2" id="KW-1185">Reference proteome</keyword>
<sequence length="64" mass="7549">EKCGEREEGKERTSTIMSTTTSLQASFNEAEHNIQNVQVWLQLKQQQQRHPPFCQHDHDEHFIS</sequence>
<organism evidence="1 2">
    <name type="scientific">Blomia tropicalis</name>
    <name type="common">Mite</name>
    <dbReference type="NCBI Taxonomy" id="40697"/>
    <lineage>
        <taxon>Eukaryota</taxon>
        <taxon>Metazoa</taxon>
        <taxon>Ecdysozoa</taxon>
        <taxon>Arthropoda</taxon>
        <taxon>Chelicerata</taxon>
        <taxon>Arachnida</taxon>
        <taxon>Acari</taxon>
        <taxon>Acariformes</taxon>
        <taxon>Sarcoptiformes</taxon>
        <taxon>Astigmata</taxon>
        <taxon>Glycyphagoidea</taxon>
        <taxon>Echimyopodidae</taxon>
        <taxon>Blomia</taxon>
    </lineage>
</organism>
<dbReference type="AlphaFoldDB" id="A0A9Q0M4K9"/>
<dbReference type="Proteomes" id="UP001142055">
    <property type="component" value="Chromosome 3"/>
</dbReference>